<dbReference type="PROSITE" id="PS00134">
    <property type="entry name" value="TRYPSIN_HIS"/>
    <property type="match status" value="1"/>
</dbReference>
<dbReference type="PROSITE" id="PS50240">
    <property type="entry name" value="TRYPSIN_DOM"/>
    <property type="match status" value="1"/>
</dbReference>
<dbReference type="PRINTS" id="PR00722">
    <property type="entry name" value="CHYMOTRYPSIN"/>
</dbReference>
<feature type="chain" id="PRO_5004958821" evidence="9">
    <location>
        <begin position="18"/>
        <end position="258"/>
    </location>
</feature>
<protein>
    <submittedName>
        <fullName evidence="11">Trypsin 2B</fullName>
    </submittedName>
</protein>
<name>X5MBK1_LOCMI</name>
<evidence type="ECO:0000256" key="3">
    <source>
        <dbReference type="ARBA" id="ARBA00022729"/>
    </source>
</evidence>
<evidence type="ECO:0000256" key="4">
    <source>
        <dbReference type="ARBA" id="ARBA00022801"/>
    </source>
</evidence>
<evidence type="ECO:0000256" key="2">
    <source>
        <dbReference type="ARBA" id="ARBA00022670"/>
    </source>
</evidence>
<dbReference type="SMART" id="SM00020">
    <property type="entry name" value="Tryp_SPc"/>
    <property type="match status" value="1"/>
</dbReference>
<organism evidence="11">
    <name type="scientific">Locusta migratoria</name>
    <name type="common">Migratory locust</name>
    <dbReference type="NCBI Taxonomy" id="7004"/>
    <lineage>
        <taxon>Eukaryota</taxon>
        <taxon>Metazoa</taxon>
        <taxon>Ecdysozoa</taxon>
        <taxon>Arthropoda</taxon>
        <taxon>Hexapoda</taxon>
        <taxon>Insecta</taxon>
        <taxon>Pterygota</taxon>
        <taxon>Neoptera</taxon>
        <taxon>Polyneoptera</taxon>
        <taxon>Orthoptera</taxon>
        <taxon>Caelifera</taxon>
        <taxon>Acrididea</taxon>
        <taxon>Acridomorpha</taxon>
        <taxon>Acridoidea</taxon>
        <taxon>Acrididae</taxon>
        <taxon>Oedipodinae</taxon>
        <taxon>Locusta</taxon>
    </lineage>
</organism>
<dbReference type="EMBL" id="BK008823">
    <property type="protein sequence ID" value="DAA64574.1"/>
    <property type="molecule type" value="mRNA"/>
</dbReference>
<dbReference type="CDD" id="cd00190">
    <property type="entry name" value="Tryp_SPc"/>
    <property type="match status" value="1"/>
</dbReference>
<dbReference type="InterPro" id="IPR043504">
    <property type="entry name" value="Peptidase_S1_PA_chymotrypsin"/>
</dbReference>
<keyword evidence="2 8" id="KW-0645">Protease</keyword>
<dbReference type="InterPro" id="IPR050430">
    <property type="entry name" value="Peptidase_S1"/>
</dbReference>
<dbReference type="Gene3D" id="2.40.10.10">
    <property type="entry name" value="Trypsin-like serine proteases"/>
    <property type="match status" value="1"/>
</dbReference>
<keyword evidence="6" id="KW-0865">Zymogen</keyword>
<feature type="signal peptide" evidence="9">
    <location>
        <begin position="1"/>
        <end position="17"/>
    </location>
</feature>
<dbReference type="FunFam" id="2.40.10.10:FF:000077">
    <property type="entry name" value="Predicted protein"/>
    <property type="match status" value="1"/>
</dbReference>
<dbReference type="InterPro" id="IPR018114">
    <property type="entry name" value="TRYPSIN_HIS"/>
</dbReference>
<dbReference type="PROSITE" id="PS00135">
    <property type="entry name" value="TRYPSIN_SER"/>
    <property type="match status" value="1"/>
</dbReference>
<dbReference type="InterPro" id="IPR001254">
    <property type="entry name" value="Trypsin_dom"/>
</dbReference>
<comment type="similarity">
    <text evidence="1">Belongs to the peptidase S1 family.</text>
</comment>
<dbReference type="InterPro" id="IPR033116">
    <property type="entry name" value="TRYPSIN_SER"/>
</dbReference>
<evidence type="ECO:0000256" key="7">
    <source>
        <dbReference type="ARBA" id="ARBA00023157"/>
    </source>
</evidence>
<evidence type="ECO:0000313" key="11">
    <source>
        <dbReference type="EMBL" id="DAA64574.1"/>
    </source>
</evidence>
<dbReference type="SUPFAM" id="SSF50494">
    <property type="entry name" value="Trypsin-like serine proteases"/>
    <property type="match status" value="1"/>
</dbReference>
<reference evidence="11" key="1">
    <citation type="journal article" date="2014" name="Insect Biochem. Mol. Biol.">
        <title>Effects of different dietary conditions on the expression of trypsin- and chymotrypsin-like protease genes in the digestive system of the migratory locust, Locusta migratoria.</title>
        <authorList>
            <person name="Spit J."/>
            <person name="Zels S."/>
            <person name="Dillen S."/>
            <person name="Holtof M."/>
            <person name="Wynant N."/>
            <person name="Vanden Broeck J."/>
        </authorList>
    </citation>
    <scope>NUCLEOTIDE SEQUENCE</scope>
</reference>
<proteinExistence type="evidence at transcript level"/>
<accession>X5MBK1</accession>
<dbReference type="InterPro" id="IPR001314">
    <property type="entry name" value="Peptidase_S1A"/>
</dbReference>
<dbReference type="PROSITE" id="PS51257">
    <property type="entry name" value="PROKAR_LIPOPROTEIN"/>
    <property type="match status" value="1"/>
</dbReference>
<reference evidence="11" key="2">
    <citation type="submission" date="2014-01" db="EMBL/GenBank/DDBJ databases">
        <authorList>
            <person name="Spit J.R.M."/>
            <person name="Vanden Broeck J."/>
        </authorList>
    </citation>
    <scope>NUCLEOTIDE SEQUENCE</scope>
</reference>
<dbReference type="PANTHER" id="PTHR24276:SF91">
    <property type="entry name" value="AT26814P-RELATED"/>
    <property type="match status" value="1"/>
</dbReference>
<evidence type="ECO:0000256" key="6">
    <source>
        <dbReference type="ARBA" id="ARBA00023145"/>
    </source>
</evidence>
<keyword evidence="5 8" id="KW-0720">Serine protease</keyword>
<evidence type="ECO:0000256" key="5">
    <source>
        <dbReference type="ARBA" id="ARBA00022825"/>
    </source>
</evidence>
<dbReference type="PANTHER" id="PTHR24276">
    <property type="entry name" value="POLYSERASE-RELATED"/>
    <property type="match status" value="1"/>
</dbReference>
<dbReference type="GO" id="GO:0006508">
    <property type="term" value="P:proteolysis"/>
    <property type="evidence" value="ECO:0007669"/>
    <property type="project" value="UniProtKB-KW"/>
</dbReference>
<dbReference type="Pfam" id="PF00089">
    <property type="entry name" value="Trypsin"/>
    <property type="match status" value="1"/>
</dbReference>
<evidence type="ECO:0000256" key="9">
    <source>
        <dbReference type="SAM" id="SignalP"/>
    </source>
</evidence>
<evidence type="ECO:0000256" key="8">
    <source>
        <dbReference type="RuleBase" id="RU363034"/>
    </source>
</evidence>
<keyword evidence="3 9" id="KW-0732">Signal</keyword>
<evidence type="ECO:0000256" key="1">
    <source>
        <dbReference type="ARBA" id="ARBA00007664"/>
    </source>
</evidence>
<keyword evidence="7" id="KW-1015">Disulfide bond</keyword>
<dbReference type="GO" id="GO:0004252">
    <property type="term" value="F:serine-type endopeptidase activity"/>
    <property type="evidence" value="ECO:0007669"/>
    <property type="project" value="InterPro"/>
</dbReference>
<dbReference type="AlphaFoldDB" id="X5MBK1"/>
<keyword evidence="4 8" id="KW-0378">Hydrolase</keyword>
<feature type="domain" description="Peptidase S1" evidence="10">
    <location>
        <begin position="36"/>
        <end position="257"/>
    </location>
</feature>
<dbReference type="InterPro" id="IPR009003">
    <property type="entry name" value="Peptidase_S1_PA"/>
</dbReference>
<sequence length="258" mass="26921">MSRSAVLLCLLVAACGAAPSTRVRRPRPRPLLDGRIVGGEPVDISQYPWQISLEDYGWHNCGGSVIGSTWVLTAGHCVRGTTPSELTVRAGTSTRESGGTVFDVATIIEHELHSSYTRDYDFALLEIDGSFTFGTNVQAVGLGTSELAGGTAVTITGWGTLQSGGESPVQLQAVTTSIVDRDACNDAYGGDILDTMICAGEEEGGKDSCQGDSGGPLVSGSTQYGIVSWGYGCAVEGYPGVYANVPSARSWITEKTGI</sequence>
<evidence type="ECO:0000259" key="10">
    <source>
        <dbReference type="PROSITE" id="PS50240"/>
    </source>
</evidence>